<dbReference type="Proteomes" id="UP000244940">
    <property type="component" value="Unassembled WGS sequence"/>
</dbReference>
<keyword evidence="2" id="KW-1185">Reference proteome</keyword>
<reference evidence="1 2" key="1">
    <citation type="submission" date="2018-05" db="EMBL/GenBank/DDBJ databases">
        <title>Pararhodobacter marina sp. nov., isolated from deep-sea water of the Indian Ocean.</title>
        <authorList>
            <person name="Lai Q.Sr."/>
            <person name="Liu X."/>
            <person name="Shao Z."/>
        </authorList>
    </citation>
    <scope>NUCLEOTIDE SEQUENCE [LARGE SCALE GENOMIC DNA]</scope>
    <source>
        <strain evidence="1 2">CIC4N-9</strain>
    </source>
</reference>
<comment type="caution">
    <text evidence="1">The sequence shown here is derived from an EMBL/GenBank/DDBJ whole genome shotgun (WGS) entry which is preliminary data.</text>
</comment>
<proteinExistence type="predicted"/>
<organism evidence="1 2">
    <name type="scientific">Pararhodobacter marinus</name>
    <dbReference type="NCBI Taxonomy" id="2184063"/>
    <lineage>
        <taxon>Bacteria</taxon>
        <taxon>Pseudomonadati</taxon>
        <taxon>Pseudomonadota</taxon>
        <taxon>Alphaproteobacteria</taxon>
        <taxon>Rhodobacterales</taxon>
        <taxon>Paracoccaceae</taxon>
        <taxon>Pararhodobacter</taxon>
    </lineage>
</organism>
<evidence type="ECO:0000313" key="2">
    <source>
        <dbReference type="Proteomes" id="UP000244940"/>
    </source>
</evidence>
<dbReference type="GeneID" id="94363834"/>
<dbReference type="EMBL" id="QEYD01000002">
    <property type="protein sequence ID" value="PWE30734.1"/>
    <property type="molecule type" value="Genomic_DNA"/>
</dbReference>
<name>A0A2U2CG26_9RHOB</name>
<accession>A0A2U2CG26</accession>
<protein>
    <submittedName>
        <fullName evidence="1">Uncharacterized protein</fullName>
    </submittedName>
</protein>
<dbReference type="AlphaFoldDB" id="A0A2U2CG26"/>
<sequence>MTKEELLDLLQARKALIVHCSRPGKADEGAGGLFFPDDLKNAIEICANQGKELSCSLIWPAHTNTFGAIGIILCPRSTTSIGSISPDDAGTSYDPVSGKRTGAGSPFSRHAVEETFAKASDYNEWTVTDADTVGVFVNLAESLVVAKVVPFTEIPGYDRSMPDPGPIVGQVGLALADVIAAFPGLPVYGFLGTEIIEIGIDAARFYS</sequence>
<dbReference type="RefSeq" id="WP_109531810.1">
    <property type="nucleotide sequence ID" value="NZ_QEYD01000002.1"/>
</dbReference>
<dbReference type="OrthoDB" id="9862745at2"/>
<gene>
    <name evidence="1" type="ORF">C4N9_02925</name>
</gene>
<evidence type="ECO:0000313" key="1">
    <source>
        <dbReference type="EMBL" id="PWE30734.1"/>
    </source>
</evidence>